<reference evidence="4" key="1">
    <citation type="journal article" date="2019" name="Int. J. Syst. Evol. Microbiol.">
        <title>The Global Catalogue of Microorganisms (GCM) 10K type strain sequencing project: providing services to taxonomists for standard genome sequencing and annotation.</title>
        <authorList>
            <consortium name="The Broad Institute Genomics Platform"/>
            <consortium name="The Broad Institute Genome Sequencing Center for Infectious Disease"/>
            <person name="Wu L."/>
            <person name="Ma J."/>
        </authorList>
    </citation>
    <scope>NUCLEOTIDE SEQUENCE [LARGE SCALE GENOMIC DNA]</scope>
    <source>
        <strain evidence="4">JCM 16722</strain>
    </source>
</reference>
<proteinExistence type="inferred from homology"/>
<dbReference type="SUPFAM" id="SSF101478">
    <property type="entry name" value="ADP-ribosylglycohydrolase"/>
    <property type="match status" value="1"/>
</dbReference>
<dbReference type="InterPro" id="IPR005502">
    <property type="entry name" value="Ribosyl_crysJ1"/>
</dbReference>
<protein>
    <submittedName>
        <fullName evidence="3">ADP-ribosylglycohydrolase family protein</fullName>
    </submittedName>
</protein>
<gene>
    <name evidence="3" type="ORF">GCM10022218_03610</name>
</gene>
<evidence type="ECO:0000313" key="4">
    <source>
        <dbReference type="Proteomes" id="UP001500167"/>
    </source>
</evidence>
<comment type="caution">
    <text evidence="3">The sequence shown here is derived from an EMBL/GenBank/DDBJ whole genome shotgun (WGS) entry which is preliminary data.</text>
</comment>
<dbReference type="PANTHER" id="PTHR16222">
    <property type="entry name" value="ADP-RIBOSYLGLYCOHYDROLASE"/>
    <property type="match status" value="1"/>
</dbReference>
<accession>A0ABP7ZRT5</accession>
<dbReference type="PANTHER" id="PTHR16222:SF24">
    <property type="entry name" value="ADP-RIBOSYLHYDROLASE ARH3"/>
    <property type="match status" value="1"/>
</dbReference>
<dbReference type="Proteomes" id="UP001500167">
    <property type="component" value="Unassembled WGS sequence"/>
</dbReference>
<dbReference type="InterPro" id="IPR036705">
    <property type="entry name" value="Ribosyl_crysJ1_sf"/>
</dbReference>
<keyword evidence="4" id="KW-1185">Reference proteome</keyword>
<sequence>MNGGNGQVNIFYYLNVKSFIQSFMNEQSNRSASDPNTSASQAKNRMYGALFGIAVGDALGVPFEFRSKEDMLKNPATEMIGFGSHNQPMGTWSDDTSLTLCLADSLLNGYNILDVSEKFIAWKEGKLWTARGDVFDIGITTAKSISELKHIIESGQIGELTALRYQAREQDNGNGSLMRILPLLFEIKGLTPAEQFEKIWKVSALTHKHIRAAMACFIYLKLAELILLGLAKEQAYTEMRNQVSKFWVDSNFPDSEIIYFNSTILHDIRSKSHNELRSSGYVIDSLESSLWFFMEKDNYRDTVLSIINLGEDTDTGAAIAGGLAGLYYGLESIPEDWLLNLARYDDIKSLIEKMARRYLD</sequence>
<evidence type="ECO:0000256" key="2">
    <source>
        <dbReference type="ARBA" id="ARBA00022801"/>
    </source>
</evidence>
<organism evidence="3 4">
    <name type="scientific">Sphingobacterium ginsenosidimutans</name>
    <dbReference type="NCBI Taxonomy" id="687845"/>
    <lineage>
        <taxon>Bacteria</taxon>
        <taxon>Pseudomonadati</taxon>
        <taxon>Bacteroidota</taxon>
        <taxon>Sphingobacteriia</taxon>
        <taxon>Sphingobacteriales</taxon>
        <taxon>Sphingobacteriaceae</taxon>
        <taxon>Sphingobacterium</taxon>
    </lineage>
</organism>
<keyword evidence="2" id="KW-0378">Hydrolase</keyword>
<name>A0ABP7ZRT5_9SPHI</name>
<evidence type="ECO:0000313" key="3">
    <source>
        <dbReference type="EMBL" id="GAA4168545.1"/>
    </source>
</evidence>
<dbReference type="EMBL" id="BAAAZK010000002">
    <property type="protein sequence ID" value="GAA4168545.1"/>
    <property type="molecule type" value="Genomic_DNA"/>
</dbReference>
<dbReference type="InterPro" id="IPR050792">
    <property type="entry name" value="ADP-ribosylglycohydrolase"/>
</dbReference>
<evidence type="ECO:0000256" key="1">
    <source>
        <dbReference type="ARBA" id="ARBA00010702"/>
    </source>
</evidence>
<dbReference type="Gene3D" id="1.10.4080.10">
    <property type="entry name" value="ADP-ribosylation/Crystallin J1"/>
    <property type="match status" value="1"/>
</dbReference>
<comment type="similarity">
    <text evidence="1">Belongs to the ADP-ribosylglycohydrolase family.</text>
</comment>
<dbReference type="Pfam" id="PF03747">
    <property type="entry name" value="ADP_ribosyl_GH"/>
    <property type="match status" value="1"/>
</dbReference>